<reference evidence="1 2" key="1">
    <citation type="submission" date="2015-10" db="EMBL/GenBank/DDBJ databases">
        <authorList>
            <person name="Gilbert D.G."/>
        </authorList>
    </citation>
    <scope>NUCLEOTIDE SEQUENCE [LARGE SCALE GENOMIC DNA]</scope>
    <source>
        <strain evidence="1 2">NRRL B-16712</strain>
    </source>
</reference>
<keyword evidence="2" id="KW-1185">Reference proteome</keyword>
<gene>
    <name evidence="1" type="ORF">ADL15_49005</name>
</gene>
<dbReference type="InterPro" id="IPR045592">
    <property type="entry name" value="DUF6461"/>
</dbReference>
<sequence length="200" mass="21845">MTAADFAWFERSEPRLAQCFTLTWLAGLVPERVVRRIDGRPVGYYGWADLPAAPDDGVIVAVTQAAGWALMVETYTRYGVADAVAELSKDTRLVADFRNVELDGRFLLAENGRTLVEFDPYTAYERTGARPDLLVDAMTAVGLKVTGPDLSVPSPPEIPETEAAFALTERLVTVPFTEDLLSSSKYLAAVVPDPYASRPS</sequence>
<evidence type="ECO:0000313" key="1">
    <source>
        <dbReference type="EMBL" id="KUL22261.1"/>
    </source>
</evidence>
<accession>A0A101J8P4</accession>
<proteinExistence type="predicted"/>
<name>A0A101J8P4_9ACTN</name>
<protein>
    <submittedName>
        <fullName evidence="1">Uncharacterized protein</fullName>
    </submittedName>
</protein>
<evidence type="ECO:0000313" key="2">
    <source>
        <dbReference type="Proteomes" id="UP000053244"/>
    </source>
</evidence>
<comment type="caution">
    <text evidence="1">The sequence shown here is derived from an EMBL/GenBank/DDBJ whole genome shotgun (WGS) entry which is preliminary data.</text>
</comment>
<dbReference type="EMBL" id="LLZH01000343">
    <property type="protein sequence ID" value="KUL22261.1"/>
    <property type="molecule type" value="Genomic_DNA"/>
</dbReference>
<organism evidence="1 2">
    <name type="scientific">Actinoplanes awajinensis subsp. mycoplanecinus</name>
    <dbReference type="NCBI Taxonomy" id="135947"/>
    <lineage>
        <taxon>Bacteria</taxon>
        <taxon>Bacillati</taxon>
        <taxon>Actinomycetota</taxon>
        <taxon>Actinomycetes</taxon>
        <taxon>Micromonosporales</taxon>
        <taxon>Micromonosporaceae</taxon>
        <taxon>Actinoplanes</taxon>
    </lineage>
</organism>
<dbReference type="AlphaFoldDB" id="A0A101J8P4"/>
<dbReference type="Pfam" id="PF20062">
    <property type="entry name" value="DUF6461"/>
    <property type="match status" value="1"/>
</dbReference>
<dbReference type="Proteomes" id="UP000053244">
    <property type="component" value="Unassembled WGS sequence"/>
</dbReference>